<sequence length="198" mass="22554">MAHWVLEKNIMQFGTVLDMTIYIDGFQAVEKSDTSAVREQTRQRALERTSTELDTESKAPLHRYSYRSKESRLLLVRFVRYMESRGWTVKFVETEADVAIAKDATPQDVIISADSSMLGYTTIYTLWRLVTGGLILEPGLDSKQIRKSCTSNYKSALRSSVADINAVKRIRKDERLAEMPLSGSECQSYLTEIAPWNI</sequence>
<evidence type="ECO:0000313" key="1">
    <source>
        <dbReference type="EMBL" id="KAF9544489.1"/>
    </source>
</evidence>
<dbReference type="Proteomes" id="UP000723463">
    <property type="component" value="Unassembled WGS sequence"/>
</dbReference>
<keyword evidence="2" id="KW-1185">Reference proteome</keyword>
<reference evidence="1" key="1">
    <citation type="journal article" date="2020" name="Fungal Divers.">
        <title>Resolving the Mortierellaceae phylogeny through synthesis of multi-gene phylogenetics and phylogenomics.</title>
        <authorList>
            <person name="Vandepol N."/>
            <person name="Liber J."/>
            <person name="Desiro A."/>
            <person name="Na H."/>
            <person name="Kennedy M."/>
            <person name="Barry K."/>
            <person name="Grigoriev I.V."/>
            <person name="Miller A.N."/>
            <person name="O'Donnell K."/>
            <person name="Stajich J.E."/>
            <person name="Bonito G."/>
        </authorList>
    </citation>
    <scope>NUCLEOTIDE SEQUENCE</scope>
    <source>
        <strain evidence="1">NRRL 2591</strain>
    </source>
</reference>
<dbReference type="AlphaFoldDB" id="A0A9P6K3J3"/>
<evidence type="ECO:0000313" key="2">
    <source>
        <dbReference type="Proteomes" id="UP000723463"/>
    </source>
</evidence>
<accession>A0A9P6K3J3</accession>
<organism evidence="1 2">
    <name type="scientific">Mortierella hygrophila</name>
    <dbReference type="NCBI Taxonomy" id="979708"/>
    <lineage>
        <taxon>Eukaryota</taxon>
        <taxon>Fungi</taxon>
        <taxon>Fungi incertae sedis</taxon>
        <taxon>Mucoromycota</taxon>
        <taxon>Mortierellomycotina</taxon>
        <taxon>Mortierellomycetes</taxon>
        <taxon>Mortierellales</taxon>
        <taxon>Mortierellaceae</taxon>
        <taxon>Mortierella</taxon>
    </lineage>
</organism>
<gene>
    <name evidence="1" type="ORF">EC957_012092</name>
</gene>
<comment type="caution">
    <text evidence="1">The sequence shown here is derived from an EMBL/GenBank/DDBJ whole genome shotgun (WGS) entry which is preliminary data.</text>
</comment>
<proteinExistence type="predicted"/>
<protein>
    <submittedName>
        <fullName evidence="1">Uncharacterized protein</fullName>
    </submittedName>
</protein>
<name>A0A9P6K3J3_9FUNG</name>
<dbReference type="EMBL" id="JAAAXW010000090">
    <property type="protein sequence ID" value="KAF9544489.1"/>
    <property type="molecule type" value="Genomic_DNA"/>
</dbReference>